<keyword evidence="5" id="KW-1185">Reference proteome</keyword>
<dbReference type="FunFam" id="2.40.10.10:FF:000068">
    <property type="entry name" value="transmembrane protease serine 2"/>
    <property type="match status" value="1"/>
</dbReference>
<dbReference type="Gene3D" id="2.40.10.10">
    <property type="entry name" value="Trypsin-like serine proteases"/>
    <property type="match status" value="4"/>
</dbReference>
<evidence type="ECO:0000313" key="5">
    <source>
        <dbReference type="Proteomes" id="UP000719412"/>
    </source>
</evidence>
<dbReference type="PROSITE" id="PS50240">
    <property type="entry name" value="TRYPSIN_DOM"/>
    <property type="match status" value="2"/>
</dbReference>
<keyword evidence="1" id="KW-1015">Disulfide bond</keyword>
<keyword evidence="2" id="KW-0732">Signal</keyword>
<dbReference type="GO" id="GO:0006508">
    <property type="term" value="P:proteolysis"/>
    <property type="evidence" value="ECO:0007669"/>
    <property type="project" value="InterPro"/>
</dbReference>
<dbReference type="InterPro" id="IPR009003">
    <property type="entry name" value="Peptidase_S1_PA"/>
</dbReference>
<dbReference type="InterPro" id="IPR051333">
    <property type="entry name" value="CLIP_Serine_Protease"/>
</dbReference>
<dbReference type="Pfam" id="PF00089">
    <property type="entry name" value="Trypsin"/>
    <property type="match status" value="3"/>
</dbReference>
<evidence type="ECO:0000256" key="1">
    <source>
        <dbReference type="ARBA" id="ARBA00023157"/>
    </source>
</evidence>
<dbReference type="GO" id="GO:0004252">
    <property type="term" value="F:serine-type endopeptidase activity"/>
    <property type="evidence" value="ECO:0007669"/>
    <property type="project" value="InterPro"/>
</dbReference>
<dbReference type="InterPro" id="IPR001314">
    <property type="entry name" value="Peptidase_S1A"/>
</dbReference>
<reference evidence="4" key="1">
    <citation type="journal article" date="2020" name="J Insects Food Feed">
        <title>The yellow mealworm (Tenebrio molitor) genome: a resource for the emerging insects as food and feed industry.</title>
        <authorList>
            <person name="Eriksson T."/>
            <person name="Andere A."/>
            <person name="Kelstrup H."/>
            <person name="Emery V."/>
            <person name="Picard C."/>
        </authorList>
    </citation>
    <scope>NUCLEOTIDE SEQUENCE</scope>
    <source>
        <strain evidence="4">Stoneville</strain>
        <tissue evidence="4">Whole head</tissue>
    </source>
</reference>
<protein>
    <recommendedName>
        <fullName evidence="3">Peptidase S1 domain-containing protein</fullName>
    </recommendedName>
</protein>
<dbReference type="Proteomes" id="UP000719412">
    <property type="component" value="Unassembled WGS sequence"/>
</dbReference>
<proteinExistence type="predicted"/>
<gene>
    <name evidence="4" type="ORF">GEV33_008386</name>
</gene>
<feature type="domain" description="Peptidase S1" evidence="3">
    <location>
        <begin position="35"/>
        <end position="160"/>
    </location>
</feature>
<dbReference type="SMART" id="SM00020">
    <property type="entry name" value="Tryp_SPc"/>
    <property type="match status" value="1"/>
</dbReference>
<evidence type="ECO:0000259" key="3">
    <source>
        <dbReference type="PROSITE" id="PS50240"/>
    </source>
</evidence>
<dbReference type="PANTHER" id="PTHR24260">
    <property type="match status" value="1"/>
</dbReference>
<dbReference type="InterPro" id="IPR043504">
    <property type="entry name" value="Peptidase_S1_PA_chymotrypsin"/>
</dbReference>
<dbReference type="CDD" id="cd00190">
    <property type="entry name" value="Tryp_SPc"/>
    <property type="match status" value="1"/>
</dbReference>
<feature type="domain" description="Peptidase S1" evidence="3">
    <location>
        <begin position="160"/>
        <end position="390"/>
    </location>
</feature>
<organism evidence="4 5">
    <name type="scientific">Tenebrio molitor</name>
    <name type="common">Yellow mealworm beetle</name>
    <dbReference type="NCBI Taxonomy" id="7067"/>
    <lineage>
        <taxon>Eukaryota</taxon>
        <taxon>Metazoa</taxon>
        <taxon>Ecdysozoa</taxon>
        <taxon>Arthropoda</taxon>
        <taxon>Hexapoda</taxon>
        <taxon>Insecta</taxon>
        <taxon>Pterygota</taxon>
        <taxon>Neoptera</taxon>
        <taxon>Endopterygota</taxon>
        <taxon>Coleoptera</taxon>
        <taxon>Polyphaga</taxon>
        <taxon>Cucujiformia</taxon>
        <taxon>Tenebrionidae</taxon>
        <taxon>Tenebrio</taxon>
    </lineage>
</organism>
<comment type="caution">
    <text evidence="4">The sequence shown here is derived from an EMBL/GenBank/DDBJ whole genome shotgun (WGS) entry which is preliminary data.</text>
</comment>
<dbReference type="InterPro" id="IPR001254">
    <property type="entry name" value="Trypsin_dom"/>
</dbReference>
<feature type="chain" id="PRO_5035177584" description="Peptidase S1 domain-containing protein" evidence="2">
    <location>
        <begin position="25"/>
        <end position="394"/>
    </location>
</feature>
<name>A0A8J6H985_TENMO</name>
<reference evidence="4" key="2">
    <citation type="submission" date="2021-08" db="EMBL/GenBank/DDBJ databases">
        <authorList>
            <person name="Eriksson T."/>
        </authorList>
    </citation>
    <scope>NUCLEOTIDE SEQUENCE</scope>
    <source>
        <strain evidence="4">Stoneville</strain>
        <tissue evidence="4">Whole head</tissue>
    </source>
</reference>
<evidence type="ECO:0000256" key="2">
    <source>
        <dbReference type="SAM" id="SignalP"/>
    </source>
</evidence>
<dbReference type="PANTHER" id="PTHR24260:SF136">
    <property type="entry name" value="GH08193P-RELATED"/>
    <property type="match status" value="1"/>
</dbReference>
<dbReference type="AlphaFoldDB" id="A0A8J6H985"/>
<dbReference type="PRINTS" id="PR00722">
    <property type="entry name" value="CHYMOTRYPSIN"/>
</dbReference>
<dbReference type="SUPFAM" id="SSF50494">
    <property type="entry name" value="Trypsin-like serine proteases"/>
    <property type="match status" value="2"/>
</dbReference>
<accession>A0A8J6H985</accession>
<evidence type="ECO:0000313" key="4">
    <source>
        <dbReference type="EMBL" id="KAH0814405.1"/>
    </source>
</evidence>
<dbReference type="InterPro" id="IPR018114">
    <property type="entry name" value="TRYPSIN_HIS"/>
</dbReference>
<sequence>MNSLFLAVLCAAFASIYLTKELEAFPSKDHIGTRIIGGEVARAGQFPFAAAIHVQTADSKFFCGGALTGNDWVITAGHCVYKHVSVTIRPVDYNIYLSPVYAWSMPLADDARAYALGWGQTSDADGELSNDLRYLYISTISNLECRMVYGDQITDNMVCAIGNYNEGTCTYPFAAAIHVQTANSKFFCGGALTSNDWVLTAGHCVYNAVLFTIQLGSAQLVSDDPNRMTVATSTYILHPDFKPDTIENDIGLIKFRRPVDYNMYLWNVIIYPLTLADYQQATILGWGQTSDDDPELSNDLRYATITTISNLECRMVYGDQVTDNMVCVIGNYNEGTCTGDNGSPLVIIHGRSYSVAGVASFISGNGCESTNPSGYTRTFPYMEWIKNITSDKDN</sequence>
<dbReference type="EMBL" id="JABDTM020024311">
    <property type="protein sequence ID" value="KAH0814405.1"/>
    <property type="molecule type" value="Genomic_DNA"/>
</dbReference>
<feature type="signal peptide" evidence="2">
    <location>
        <begin position="1"/>
        <end position="24"/>
    </location>
</feature>
<dbReference type="PROSITE" id="PS00134">
    <property type="entry name" value="TRYPSIN_HIS"/>
    <property type="match status" value="1"/>
</dbReference>